<evidence type="ECO:0000313" key="7">
    <source>
        <dbReference type="EMBL" id="MBD5779957.1"/>
    </source>
</evidence>
<feature type="active site" description="Proton donor" evidence="4">
    <location>
        <position position="279"/>
    </location>
</feature>
<feature type="domain" description="GH26" evidence="6">
    <location>
        <begin position="126"/>
        <end position="453"/>
    </location>
</feature>
<keyword evidence="3 4" id="KW-0326">Glycosidase</keyword>
<dbReference type="GO" id="GO:0006080">
    <property type="term" value="P:substituted mannan metabolic process"/>
    <property type="evidence" value="ECO:0007669"/>
    <property type="project" value="InterPro"/>
</dbReference>
<keyword evidence="5" id="KW-0732">Signal</keyword>
<reference evidence="7" key="1">
    <citation type="submission" date="2020-09" db="EMBL/GenBank/DDBJ databases">
        <title>Pelagicoccus enzymogenes sp. nov. with an EPS production, isolated from marine sediment.</title>
        <authorList>
            <person name="Feng X."/>
        </authorList>
    </citation>
    <scope>NUCLEOTIDE SEQUENCE</scope>
    <source>
        <strain evidence="7">NFK12</strain>
    </source>
</reference>
<dbReference type="InterPro" id="IPR017853">
    <property type="entry name" value="GH"/>
</dbReference>
<dbReference type="PRINTS" id="PR00739">
    <property type="entry name" value="GLHYDRLASE26"/>
</dbReference>
<gene>
    <name evidence="7" type="ORF">IEN85_10700</name>
</gene>
<evidence type="ECO:0000313" key="8">
    <source>
        <dbReference type="Proteomes" id="UP000622317"/>
    </source>
</evidence>
<dbReference type="Gene3D" id="3.20.20.80">
    <property type="entry name" value="Glycosidases"/>
    <property type="match status" value="1"/>
</dbReference>
<dbReference type="GO" id="GO:0016985">
    <property type="term" value="F:mannan endo-1,4-beta-mannosidase activity"/>
    <property type="evidence" value="ECO:0007669"/>
    <property type="project" value="InterPro"/>
</dbReference>
<dbReference type="PANTHER" id="PTHR40079:SF4">
    <property type="entry name" value="GH26 DOMAIN-CONTAINING PROTEIN-RELATED"/>
    <property type="match status" value="1"/>
</dbReference>
<feature type="active site" description="Nucleophile" evidence="4">
    <location>
        <position position="377"/>
    </location>
</feature>
<evidence type="ECO:0000256" key="1">
    <source>
        <dbReference type="ARBA" id="ARBA00007754"/>
    </source>
</evidence>
<dbReference type="InterPro" id="IPR000805">
    <property type="entry name" value="Glyco_hydro_26"/>
</dbReference>
<organism evidence="7 8">
    <name type="scientific">Pelagicoccus enzymogenes</name>
    <dbReference type="NCBI Taxonomy" id="2773457"/>
    <lineage>
        <taxon>Bacteria</taxon>
        <taxon>Pseudomonadati</taxon>
        <taxon>Verrucomicrobiota</taxon>
        <taxon>Opitutia</taxon>
        <taxon>Puniceicoccales</taxon>
        <taxon>Pelagicoccaceae</taxon>
        <taxon>Pelagicoccus</taxon>
    </lineage>
</organism>
<evidence type="ECO:0000256" key="4">
    <source>
        <dbReference type="PROSITE-ProRule" id="PRU01100"/>
    </source>
</evidence>
<comment type="caution">
    <text evidence="7">The sequence shown here is derived from an EMBL/GenBank/DDBJ whole genome shotgun (WGS) entry which is preliminary data.</text>
</comment>
<dbReference type="EMBL" id="JACYFG010000024">
    <property type="protein sequence ID" value="MBD5779957.1"/>
    <property type="molecule type" value="Genomic_DNA"/>
</dbReference>
<sequence>MFAAIRKSFALFALSFPVLAYSAEVVTTEQATALRAQLRVQEDSPGLRHALELSNDLRSWTAYPLSFDQEQGAWSVQADGQVAIFAASDRGDGSWSIDFETLLDDAVFLRIAPLAGPFPADSTVTEETRHLLQNLHRLGWDAERFAFGQEFPLSYNSTDNIGNGDIDQSESKDVVGDHPGVHGADFLYMIDRSWEEHFHIAAAKRAYESGAIVTFDYHWAGKYGGDYKAHPQDDTLLDYVVRNDDSRGDVTWFYESLDRILAIINDELQFPIVFRPFHEMDGNWFWWGRQMQGGADTYRQAYRLLVEYLSARTDYVLFCWSPDVALEDFEQFYPGDAYVDIVGRDIYNVTDPGRPLSKLTEMIDFAAARGKVAALTETGYARGGSFETGDPDWWTTHILDPIVADEKAGKIAWVLTWINASWSGPYIPRSTSPQAAKDDFKAFYESPATLFQSEVAALNVYAPPASE</sequence>
<keyword evidence="2 4" id="KW-0378">Hydrolase</keyword>
<protein>
    <submittedName>
        <fullName evidence="7">Glycosyl hydrolase family 26</fullName>
    </submittedName>
</protein>
<evidence type="ECO:0000256" key="2">
    <source>
        <dbReference type="ARBA" id="ARBA00022801"/>
    </source>
</evidence>
<name>A0A927F7L8_9BACT</name>
<feature type="chain" id="PRO_5037542255" evidence="5">
    <location>
        <begin position="23"/>
        <end position="467"/>
    </location>
</feature>
<dbReference type="AlphaFoldDB" id="A0A927F7L8"/>
<dbReference type="PROSITE" id="PS51764">
    <property type="entry name" value="GH26"/>
    <property type="match status" value="1"/>
</dbReference>
<dbReference type="InterPro" id="IPR022790">
    <property type="entry name" value="GH26_dom"/>
</dbReference>
<evidence type="ECO:0000256" key="3">
    <source>
        <dbReference type="ARBA" id="ARBA00023295"/>
    </source>
</evidence>
<dbReference type="RefSeq" id="WP_191617088.1">
    <property type="nucleotide sequence ID" value="NZ_JACYFG010000024.1"/>
</dbReference>
<dbReference type="Proteomes" id="UP000622317">
    <property type="component" value="Unassembled WGS sequence"/>
</dbReference>
<proteinExistence type="inferred from homology"/>
<comment type="similarity">
    <text evidence="1 4">Belongs to the glycosyl hydrolase 26 family.</text>
</comment>
<dbReference type="SUPFAM" id="SSF51445">
    <property type="entry name" value="(Trans)glycosidases"/>
    <property type="match status" value="1"/>
</dbReference>
<feature type="signal peptide" evidence="5">
    <location>
        <begin position="1"/>
        <end position="22"/>
    </location>
</feature>
<accession>A0A927F7L8</accession>
<dbReference type="PANTHER" id="PTHR40079">
    <property type="entry name" value="MANNAN ENDO-1,4-BETA-MANNOSIDASE E-RELATED"/>
    <property type="match status" value="1"/>
</dbReference>
<dbReference type="Pfam" id="PF02156">
    <property type="entry name" value="Glyco_hydro_26"/>
    <property type="match status" value="1"/>
</dbReference>
<evidence type="ECO:0000256" key="5">
    <source>
        <dbReference type="SAM" id="SignalP"/>
    </source>
</evidence>
<evidence type="ECO:0000259" key="6">
    <source>
        <dbReference type="PROSITE" id="PS51764"/>
    </source>
</evidence>
<keyword evidence="8" id="KW-1185">Reference proteome</keyword>